<name>A0ABP9Y643_9FUNG</name>
<evidence type="ECO:0000313" key="2">
    <source>
        <dbReference type="Proteomes" id="UP001476247"/>
    </source>
</evidence>
<sequence>MCFAIHYPLEKDILEKLHTNITLNQVKNFNILQQQQELLINWRNDEFKTLDRLKESQSRVFNQIDTIHQSHSRTADQIQQIFETLVLVQNQTETAVAEYEQVARQYVKEMHTQLNQLAIRQEFEVNLVIDTVISGLKTIDRNIEEMVTVQQETILNWSRERDLQNKYFENWTNTMDELNTTFGQILNTSLESIQLLKEDILVIRSQLRGILIPFQWTVGVITSKMLSMFYVPCIIAKKKT</sequence>
<proteinExistence type="predicted"/>
<organism evidence="1 2">
    <name type="scientific">Helicostylum pulchrum</name>
    <dbReference type="NCBI Taxonomy" id="562976"/>
    <lineage>
        <taxon>Eukaryota</taxon>
        <taxon>Fungi</taxon>
        <taxon>Fungi incertae sedis</taxon>
        <taxon>Mucoromycota</taxon>
        <taxon>Mucoromycotina</taxon>
        <taxon>Mucoromycetes</taxon>
        <taxon>Mucorales</taxon>
        <taxon>Mucorineae</taxon>
        <taxon>Mucoraceae</taxon>
        <taxon>Helicostylum</taxon>
    </lineage>
</organism>
<comment type="caution">
    <text evidence="1">The sequence shown here is derived from an EMBL/GenBank/DDBJ whole genome shotgun (WGS) entry which is preliminary data.</text>
</comment>
<dbReference type="EMBL" id="BAABUJ010000023">
    <property type="protein sequence ID" value="GAA5802446.1"/>
    <property type="molecule type" value="Genomic_DNA"/>
</dbReference>
<dbReference type="Proteomes" id="UP001476247">
    <property type="component" value="Unassembled WGS sequence"/>
</dbReference>
<protein>
    <submittedName>
        <fullName evidence="1">Uncharacterized protein</fullName>
    </submittedName>
</protein>
<reference evidence="1 2" key="1">
    <citation type="submission" date="2024-04" db="EMBL/GenBank/DDBJ databases">
        <title>genome sequences of Mucor flavus KT1a and Helicostylum pulchrum KT1b strains isolation_sourced from the surface of a dry-aged beef.</title>
        <authorList>
            <person name="Toyotome T."/>
            <person name="Hosono M."/>
            <person name="Torimaru M."/>
            <person name="Fukuda K."/>
            <person name="Mikami N."/>
        </authorList>
    </citation>
    <scope>NUCLEOTIDE SEQUENCE [LARGE SCALE GENOMIC DNA]</scope>
    <source>
        <strain evidence="1 2">KT1b</strain>
    </source>
</reference>
<keyword evidence="2" id="KW-1185">Reference proteome</keyword>
<accession>A0ABP9Y643</accession>
<gene>
    <name evidence="1" type="ORF">HPULCUR_007911</name>
</gene>
<evidence type="ECO:0000313" key="1">
    <source>
        <dbReference type="EMBL" id="GAA5802446.1"/>
    </source>
</evidence>